<keyword evidence="3" id="KW-1185">Reference proteome</keyword>
<proteinExistence type="predicted"/>
<dbReference type="STRING" id="1720063.SAMN05216217_10343"/>
<reference evidence="3" key="1">
    <citation type="submission" date="2016-10" db="EMBL/GenBank/DDBJ databases">
        <authorList>
            <person name="Varghese N."/>
            <person name="Submissions S."/>
        </authorList>
    </citation>
    <scope>NUCLEOTIDE SEQUENCE [LARGE SCALE GENOMIC DNA]</scope>
    <source>
        <strain evidence="3">DSM 24213</strain>
    </source>
</reference>
<dbReference type="AlphaFoldDB" id="A0A1I4PRW2"/>
<dbReference type="SUPFAM" id="SSF69593">
    <property type="entry name" value="Glycerol-3-phosphate (1)-acyltransferase"/>
    <property type="match status" value="1"/>
</dbReference>
<evidence type="ECO:0000313" key="3">
    <source>
        <dbReference type="Proteomes" id="UP000243629"/>
    </source>
</evidence>
<dbReference type="GO" id="GO:0042840">
    <property type="term" value="P:D-glucuronate catabolic process"/>
    <property type="evidence" value="ECO:0007669"/>
    <property type="project" value="TreeGrafter"/>
</dbReference>
<dbReference type="GO" id="GO:0019698">
    <property type="term" value="P:D-galacturonate catabolic process"/>
    <property type="evidence" value="ECO:0007669"/>
    <property type="project" value="TreeGrafter"/>
</dbReference>
<dbReference type="PANTHER" id="PTHR30068">
    <property type="entry name" value="URONATE ISOMERASE"/>
    <property type="match status" value="1"/>
</dbReference>
<dbReference type="Pfam" id="PF01553">
    <property type="entry name" value="Acyltransferase"/>
    <property type="match status" value="1"/>
</dbReference>
<feature type="domain" description="Phospholipid/glycerol acyltransferase" evidence="1">
    <location>
        <begin position="102"/>
        <end position="237"/>
    </location>
</feature>
<dbReference type="EMBL" id="FOUI01000003">
    <property type="protein sequence ID" value="SFM30479.1"/>
    <property type="molecule type" value="Genomic_DNA"/>
</dbReference>
<dbReference type="RefSeq" id="WP_093473247.1">
    <property type="nucleotide sequence ID" value="NZ_FOUI01000003.1"/>
</dbReference>
<dbReference type="SMART" id="SM00563">
    <property type="entry name" value="PlsC"/>
    <property type="match status" value="1"/>
</dbReference>
<dbReference type="InterPro" id="IPR002123">
    <property type="entry name" value="Plipid/glycerol_acylTrfase"/>
</dbReference>
<sequence length="381" mass="43207">MGEFDAIKPYDDADVPGVLQRLCHDRGLLDLLLLQRFGRVGQSLGGLLRPLLSWRLRRELSGIDTVDALQRRLKPRLTRLIRSTTLQTDYSGLERLQPGTPYLFVANHRDIVMDPAFVNYALFHAGHPTPRIAIGDNLLQRPFVADLMRLNKSFIVQRSITGRREKLAAYQQLSAYINHSLGEGQSVWIAQSEGRAKDGVDRTDSAIIKMFCMSRRQEAFDEVIRSLRLVPVSIAYEWDPCDLLKAGELEARERTGSYTKAPGEDDRSIAMGLTGYKGRVHVAFGTPLESGFTDARAVAAEVDRQVLGNYRLYPSNWLAFEHLPELPSLKLPDWRSQWSAAELAAELERFRQRLQACPENLRRWWLLQYANPVISHVGVEG</sequence>
<evidence type="ECO:0000259" key="1">
    <source>
        <dbReference type="SMART" id="SM00563"/>
    </source>
</evidence>
<dbReference type="PANTHER" id="PTHR30068:SF3">
    <property type="entry name" value="PHOSPHOLIPID_GLYCEROL ACYLTRANSFERASE DOMAIN-CONTAINING PROTEIN"/>
    <property type="match status" value="1"/>
</dbReference>
<name>A0A1I4PRW2_9GAMM</name>
<organism evidence="2 3">
    <name type="scientific">Halopseudomonas yangmingensis</name>
    <dbReference type="NCBI Taxonomy" id="1720063"/>
    <lineage>
        <taxon>Bacteria</taxon>
        <taxon>Pseudomonadati</taxon>
        <taxon>Pseudomonadota</taxon>
        <taxon>Gammaproteobacteria</taxon>
        <taxon>Pseudomonadales</taxon>
        <taxon>Pseudomonadaceae</taxon>
        <taxon>Halopseudomonas</taxon>
    </lineage>
</organism>
<dbReference type="Proteomes" id="UP000243629">
    <property type="component" value="Unassembled WGS sequence"/>
</dbReference>
<keyword evidence="2" id="KW-0808">Transferase</keyword>
<gene>
    <name evidence="2" type="ORF">SAMN05216217_10343</name>
</gene>
<evidence type="ECO:0000313" key="2">
    <source>
        <dbReference type="EMBL" id="SFM30479.1"/>
    </source>
</evidence>
<keyword evidence="2" id="KW-0012">Acyltransferase</keyword>
<protein>
    <submittedName>
        <fullName evidence="2">Acyltransferase</fullName>
    </submittedName>
</protein>
<accession>A0A1I4PRW2</accession>
<dbReference type="GO" id="GO:0016746">
    <property type="term" value="F:acyltransferase activity"/>
    <property type="evidence" value="ECO:0007669"/>
    <property type="project" value="UniProtKB-KW"/>
</dbReference>
<dbReference type="OrthoDB" id="1078132at2"/>